<accession>E0VI16</accession>
<dbReference type="AlphaFoldDB" id="E0VI16"/>
<dbReference type="Proteomes" id="UP000009046">
    <property type="component" value="Unassembled WGS sequence"/>
</dbReference>
<proteinExistence type="inferred from homology"/>
<dbReference type="InterPro" id="IPR005334">
    <property type="entry name" value="Tctex-1-like"/>
</dbReference>
<dbReference type="CDD" id="cd21455">
    <property type="entry name" value="DLC-like_DYNLT1_DYNLT3"/>
    <property type="match status" value="1"/>
</dbReference>
<dbReference type="EnsemblMetazoa" id="PHUM219260-RA">
    <property type="protein sequence ID" value="PHUM219260-PA"/>
    <property type="gene ID" value="PHUM219260"/>
</dbReference>
<reference evidence="3" key="3">
    <citation type="submission" date="2021-02" db="UniProtKB">
        <authorList>
            <consortium name="EnsemblMetazoa"/>
        </authorList>
    </citation>
    <scope>IDENTIFICATION</scope>
    <source>
        <strain evidence="3">USDA</strain>
    </source>
</reference>
<dbReference type="eggNOG" id="KOG4081">
    <property type="taxonomic scope" value="Eukaryota"/>
</dbReference>
<dbReference type="PANTHER" id="PTHR21255:SF4">
    <property type="entry name" value="DYNEIN LIGHT CHAIN TCTEX-TYPE"/>
    <property type="match status" value="1"/>
</dbReference>
<protein>
    <submittedName>
        <fullName evidence="2 3">Dynein light chain Tctex-type, putative</fullName>
    </submittedName>
</protein>
<dbReference type="PANTHER" id="PTHR21255">
    <property type="entry name" value="T-COMPLEX-ASSOCIATED-TESTIS-EXPRESSED 1/ DYNEIN LIGHT CHAIN"/>
    <property type="match status" value="1"/>
</dbReference>
<evidence type="ECO:0000313" key="3">
    <source>
        <dbReference type="EnsemblMetazoa" id="PHUM219260-PA"/>
    </source>
</evidence>
<sequence>MSQTQEGGNVKDEEADFVPEEVSELALGIIDKIIGENHYSELKVQMWTTAIMERLLTELAKLKRPFKYIINCSLQQKTGAGLHLASASYWDPITDNSCTVKWDNEFVHCCIHVFGVQI</sequence>
<organism>
    <name type="scientific">Pediculus humanus subsp. corporis</name>
    <name type="common">Body louse</name>
    <dbReference type="NCBI Taxonomy" id="121224"/>
    <lineage>
        <taxon>Eukaryota</taxon>
        <taxon>Metazoa</taxon>
        <taxon>Ecdysozoa</taxon>
        <taxon>Arthropoda</taxon>
        <taxon>Hexapoda</taxon>
        <taxon>Insecta</taxon>
        <taxon>Pterygota</taxon>
        <taxon>Neoptera</taxon>
        <taxon>Paraneoptera</taxon>
        <taxon>Psocodea</taxon>
        <taxon>Troctomorpha</taxon>
        <taxon>Phthiraptera</taxon>
        <taxon>Anoplura</taxon>
        <taxon>Pediculidae</taxon>
        <taxon>Pediculus</taxon>
    </lineage>
</organism>
<dbReference type="KEGG" id="phu:Phum_PHUM219260"/>
<dbReference type="VEuPathDB" id="VectorBase:PHUM219260"/>
<dbReference type="GeneID" id="8237643"/>
<dbReference type="GO" id="GO:0007018">
    <property type="term" value="P:microtubule-based movement"/>
    <property type="evidence" value="ECO:0007669"/>
    <property type="project" value="TreeGrafter"/>
</dbReference>
<dbReference type="GO" id="GO:0045505">
    <property type="term" value="F:dynein intermediate chain binding"/>
    <property type="evidence" value="ECO:0007669"/>
    <property type="project" value="TreeGrafter"/>
</dbReference>
<comment type="similarity">
    <text evidence="1">Belongs to the dynein light chain Tctex-type family.</text>
</comment>
<gene>
    <name evidence="3" type="primary">8237643</name>
    <name evidence="2" type="ORF">Phum_PHUM219260</name>
</gene>
<dbReference type="STRING" id="121224.E0VI16"/>
<dbReference type="Gene3D" id="3.30.1140.40">
    <property type="entry name" value="Tctex-1"/>
    <property type="match status" value="1"/>
</dbReference>
<evidence type="ECO:0000313" key="4">
    <source>
        <dbReference type="Proteomes" id="UP000009046"/>
    </source>
</evidence>
<dbReference type="Pfam" id="PF03645">
    <property type="entry name" value="Tctex-1"/>
    <property type="match status" value="1"/>
</dbReference>
<dbReference type="EMBL" id="AAZO01002529">
    <property type="status" value="NOT_ANNOTATED_CDS"/>
    <property type="molecule type" value="Genomic_DNA"/>
</dbReference>
<dbReference type="HOGENOM" id="CLU_097204_7_2_1"/>
<dbReference type="GO" id="GO:0005737">
    <property type="term" value="C:cytoplasm"/>
    <property type="evidence" value="ECO:0007669"/>
    <property type="project" value="TreeGrafter"/>
</dbReference>
<dbReference type="CTD" id="8237643"/>
<dbReference type="EMBL" id="DS235179">
    <property type="protein sequence ID" value="EEB13022.1"/>
    <property type="molecule type" value="Genomic_DNA"/>
</dbReference>
<keyword evidence="4" id="KW-1185">Reference proteome</keyword>
<dbReference type="RefSeq" id="XP_002425760.1">
    <property type="nucleotide sequence ID" value="XM_002425715.1"/>
</dbReference>
<reference evidence="2" key="2">
    <citation type="submission" date="2007-04" db="EMBL/GenBank/DDBJ databases">
        <title>The genome of the human body louse.</title>
        <authorList>
            <consortium name="The Human Body Louse Genome Consortium"/>
            <person name="Kirkness E."/>
            <person name="Walenz B."/>
            <person name="Hass B."/>
            <person name="Bruggner R."/>
            <person name="Strausberg R."/>
        </authorList>
    </citation>
    <scope>NUCLEOTIDE SEQUENCE</scope>
    <source>
        <strain evidence="2">USDA</strain>
    </source>
</reference>
<dbReference type="OrthoDB" id="10059120at2759"/>
<dbReference type="InParanoid" id="E0VI16"/>
<evidence type="ECO:0000256" key="1">
    <source>
        <dbReference type="ARBA" id="ARBA00005361"/>
    </source>
</evidence>
<dbReference type="InterPro" id="IPR038586">
    <property type="entry name" value="Tctex-1-like_sf"/>
</dbReference>
<dbReference type="GO" id="GO:0005868">
    <property type="term" value="C:cytoplasmic dynein complex"/>
    <property type="evidence" value="ECO:0007669"/>
    <property type="project" value="TreeGrafter"/>
</dbReference>
<evidence type="ECO:0000313" key="2">
    <source>
        <dbReference type="EMBL" id="EEB13022.1"/>
    </source>
</evidence>
<dbReference type="OMA" id="YQHANVE"/>
<name>E0VI16_PEDHC</name>
<reference evidence="2" key="1">
    <citation type="submission" date="2007-04" db="EMBL/GenBank/DDBJ databases">
        <title>Annotation of Pediculus humanus corporis strain USDA.</title>
        <authorList>
            <person name="Kirkness E."/>
            <person name="Hannick L."/>
            <person name="Hass B."/>
            <person name="Bruggner R."/>
            <person name="Lawson D."/>
            <person name="Bidwell S."/>
            <person name="Joardar V."/>
            <person name="Caler E."/>
            <person name="Walenz B."/>
            <person name="Inman J."/>
            <person name="Schobel S."/>
            <person name="Galinsky K."/>
            <person name="Amedeo P."/>
            <person name="Strausberg R."/>
        </authorList>
    </citation>
    <scope>NUCLEOTIDE SEQUENCE</scope>
    <source>
        <strain evidence="2">USDA</strain>
    </source>
</reference>